<sequence length="868" mass="97652">MCFLCSGSPVDGDARNHNSNEFMVGMLSAPCTSPCCCLASCLCPCCAQYIIRRKALDNDMSKYVCFQGYLDGVIPCLHSGQCGERSCPHCCLCLESWLCNGCAVSATRMLVMDRYNLRPDKWDNRIIRCNNCIQLLSCVCSCLAICISELGHCADLLNCVAQCTYVTTQGCMTAQVNVELKRRKNYRAAVDEHKQSIKSFMGSVEHQEQNEIPEPDHITVQGKVTGLIYPPPDIRAVVDKTAQFVARNGRNFERRLAGETSSTKFSFLKPSDPYHAYYEFKVNEFTEKEFVTEENKKSQESKPTEESSATSPEKSGIAENKLDAVNKNQVIFEKKAVETLTAKVSRKLNEKTIEPPPPELYKIQHPTLSALDQEIMYLTAQYTAHSGKSFLAGLATREQRNPQFDFLKPTHALFAYFTALVESYAQVLSKSKDQMHRIEEGMSRMKVLDRCVHRMEWMRMEHEKQAKEVAESDAERLALAQIDWHDFVVVETIRFNDEEDVQDEKTEDAKEERPASDDDMDMEDESDEEIEKPDIKVVDDYVPLVGKNASKSVPQSMMTVDGKTISSADANEHMRILLMNPKWREESQRHLEKQKDTSFAAGSAIADSLRRFATKRADIFSSSAEEEARLLENEKKREEKWNQSMEQLHEAEDMNDTMQQNFEHPDVAPYMQTGFPPHMAHAGVNVWAANMPPGGMYPPTIPNQAPPGMEARPMQLPPGVGQPPNMMNGPPGAMPMPQACAPGDMPPAFDPGNPNSKRQKTDNGSMFLPEDEFAALHPGALMISVRVPNDPGCDMWKLQGQSLNVEVDIKDSIRTLKEKLMEQLEMPINKQQLKTAVGFLKDTLSCAHYNFVNGTIVELSVRQRGGRR</sequence>
<feature type="compositionally biased region" description="Basic and acidic residues" evidence="7">
    <location>
        <begin position="503"/>
        <end position="516"/>
    </location>
</feature>
<keyword evidence="6" id="KW-0539">Nucleus</keyword>
<reference evidence="10" key="1">
    <citation type="journal article" date="2011" name="PLoS Biol.">
        <title>Gene gain and loss during evolution of obligate parasitism in the white rust pathogen of Arabidopsis thaliana.</title>
        <authorList>
            <person name="Kemen E."/>
            <person name="Gardiner A."/>
            <person name="Schultz-Larsen T."/>
            <person name="Kemen A.C."/>
            <person name="Balmuth A.L."/>
            <person name="Robert-Seilaniantz A."/>
            <person name="Bailey K."/>
            <person name="Holub E."/>
            <person name="Studholme D.J."/>
            <person name="Maclean D."/>
            <person name="Jones J.D."/>
        </authorList>
    </citation>
    <scope>NUCLEOTIDE SEQUENCE</scope>
</reference>
<evidence type="ECO:0000256" key="1">
    <source>
        <dbReference type="ARBA" id="ARBA00004123"/>
    </source>
</evidence>
<evidence type="ECO:0000256" key="7">
    <source>
        <dbReference type="SAM" id="MobiDB-lite"/>
    </source>
</evidence>
<name>F0WZA1_9STRA</name>
<feature type="compositionally biased region" description="Basic and acidic residues" evidence="7">
    <location>
        <begin position="291"/>
        <end position="305"/>
    </location>
</feature>
<evidence type="ECO:0000313" key="10">
    <source>
        <dbReference type="EMBL" id="CCA26819.1"/>
    </source>
</evidence>
<dbReference type="GO" id="GO:0003723">
    <property type="term" value="F:RNA binding"/>
    <property type="evidence" value="ECO:0007669"/>
    <property type="project" value="InterPro"/>
</dbReference>
<dbReference type="GO" id="GO:0071013">
    <property type="term" value="C:catalytic step 2 spliceosome"/>
    <property type="evidence" value="ECO:0007669"/>
    <property type="project" value="TreeGrafter"/>
</dbReference>
<feature type="domain" description="Ubiquitin-like" evidence="8">
    <location>
        <begin position="781"/>
        <end position="866"/>
    </location>
</feature>
<dbReference type="Pfam" id="PF00240">
    <property type="entry name" value="ubiquitin"/>
    <property type="match status" value="1"/>
</dbReference>
<dbReference type="EMBL" id="FR824462">
    <property type="protein sequence ID" value="CCA26819.1"/>
    <property type="molecule type" value="Genomic_DNA"/>
</dbReference>
<organism evidence="10">
    <name type="scientific">Albugo laibachii Nc14</name>
    <dbReference type="NCBI Taxonomy" id="890382"/>
    <lineage>
        <taxon>Eukaryota</taxon>
        <taxon>Sar</taxon>
        <taxon>Stramenopiles</taxon>
        <taxon>Oomycota</taxon>
        <taxon>Peronosporomycetes</taxon>
        <taxon>Albuginales</taxon>
        <taxon>Albuginaceae</taxon>
        <taxon>Albugo</taxon>
    </lineage>
</organism>
<protein>
    <submittedName>
        <fullName evidence="10">Splicing factor 3 subunit putative</fullName>
    </submittedName>
</protein>
<feature type="domain" description="SURP motif" evidence="9">
    <location>
        <begin position="237"/>
        <end position="278"/>
    </location>
</feature>
<dbReference type="InterPro" id="IPR035967">
    <property type="entry name" value="SWAP/Surp_sf"/>
</dbReference>
<dbReference type="CDD" id="cd01800">
    <property type="entry name" value="Ubl_SF3a120"/>
    <property type="match status" value="1"/>
</dbReference>
<dbReference type="GO" id="GO:0000381">
    <property type="term" value="P:regulation of alternative mRNA splicing, via spliceosome"/>
    <property type="evidence" value="ECO:0007669"/>
    <property type="project" value="TreeGrafter"/>
</dbReference>
<dbReference type="FunFam" id="1.10.10.790:FF:000002">
    <property type="entry name" value="Splicing factor 3A subunit 1"/>
    <property type="match status" value="1"/>
</dbReference>
<dbReference type="FunFam" id="1.10.10.790:FF:000001">
    <property type="entry name" value="Splicing factor 3a, subunit 1"/>
    <property type="match status" value="1"/>
</dbReference>
<accession>F0WZA1</accession>
<keyword evidence="2" id="KW-0507">mRNA processing</keyword>
<keyword evidence="4" id="KW-0677">Repeat</keyword>
<dbReference type="InterPro" id="IPR000061">
    <property type="entry name" value="Surp"/>
</dbReference>
<dbReference type="InterPro" id="IPR029071">
    <property type="entry name" value="Ubiquitin-like_domsf"/>
</dbReference>
<dbReference type="GO" id="GO:0071004">
    <property type="term" value="C:U2-type prespliceosome"/>
    <property type="evidence" value="ECO:0007669"/>
    <property type="project" value="TreeGrafter"/>
</dbReference>
<dbReference type="HOGENOM" id="CLU_013259_1_1_1"/>
<dbReference type="InterPro" id="IPR045146">
    <property type="entry name" value="SF3A1"/>
</dbReference>
<evidence type="ECO:0000256" key="5">
    <source>
        <dbReference type="ARBA" id="ARBA00023187"/>
    </source>
</evidence>
<gene>
    <name evidence="10" type="primary">AlNc14C419G11508</name>
    <name evidence="10" type="ORF">ALNC14_129630</name>
</gene>
<keyword evidence="3" id="KW-0747">Spliceosome</keyword>
<dbReference type="GO" id="GO:0005686">
    <property type="term" value="C:U2 snRNP"/>
    <property type="evidence" value="ECO:0007669"/>
    <property type="project" value="TreeGrafter"/>
</dbReference>
<proteinExistence type="predicted"/>
<dbReference type="SUPFAM" id="SSF54236">
    <property type="entry name" value="Ubiquitin-like"/>
    <property type="match status" value="1"/>
</dbReference>
<comment type="subcellular location">
    <subcellularLocation>
        <location evidence="1">Nucleus</location>
    </subcellularLocation>
</comment>
<dbReference type="PANTHER" id="PTHR15316:SF1">
    <property type="entry name" value="SPLICING FACTOR 3A SUBUNIT 1"/>
    <property type="match status" value="1"/>
</dbReference>
<evidence type="ECO:0000256" key="2">
    <source>
        <dbReference type="ARBA" id="ARBA00022664"/>
    </source>
</evidence>
<dbReference type="InterPro" id="IPR022030">
    <property type="entry name" value="SF3A1_dom"/>
</dbReference>
<evidence type="ECO:0000259" key="8">
    <source>
        <dbReference type="PROSITE" id="PS50053"/>
    </source>
</evidence>
<dbReference type="SUPFAM" id="SSF109905">
    <property type="entry name" value="Surp module (SWAP domain)"/>
    <property type="match status" value="2"/>
</dbReference>
<dbReference type="InterPro" id="IPR000626">
    <property type="entry name" value="Ubiquitin-like_dom"/>
</dbReference>
<dbReference type="InterPro" id="IPR035563">
    <property type="entry name" value="SF3As1_ubi"/>
</dbReference>
<dbReference type="GO" id="GO:0045292">
    <property type="term" value="P:mRNA cis splicing, via spliceosome"/>
    <property type="evidence" value="ECO:0007669"/>
    <property type="project" value="InterPro"/>
</dbReference>
<dbReference type="Pfam" id="PF12230">
    <property type="entry name" value="PRP21_like_P"/>
    <property type="match status" value="1"/>
</dbReference>
<feature type="region of interest" description="Disordered" evidence="7">
    <location>
        <begin position="499"/>
        <end position="530"/>
    </location>
</feature>
<dbReference type="SMART" id="SM00648">
    <property type="entry name" value="SWAP"/>
    <property type="match status" value="2"/>
</dbReference>
<dbReference type="PROSITE" id="PS50128">
    <property type="entry name" value="SURP"/>
    <property type="match status" value="2"/>
</dbReference>
<feature type="compositionally biased region" description="Acidic residues" evidence="7">
    <location>
        <begin position="517"/>
        <end position="530"/>
    </location>
</feature>
<dbReference type="Gene3D" id="1.10.10.790">
    <property type="entry name" value="Surp module"/>
    <property type="match status" value="2"/>
</dbReference>
<dbReference type="Gene3D" id="3.10.20.90">
    <property type="entry name" value="Phosphatidylinositol 3-kinase Catalytic Subunit, Chain A, domain 1"/>
    <property type="match status" value="1"/>
</dbReference>
<dbReference type="PANTHER" id="PTHR15316">
    <property type="entry name" value="SPLICEOSOME ASSOCIATED PROTEIN 114/SWAP SPLICING FACTOR-RELATED"/>
    <property type="match status" value="1"/>
</dbReference>
<feature type="region of interest" description="Disordered" evidence="7">
    <location>
        <begin position="291"/>
        <end position="320"/>
    </location>
</feature>
<evidence type="ECO:0000256" key="3">
    <source>
        <dbReference type="ARBA" id="ARBA00022728"/>
    </source>
</evidence>
<dbReference type="PROSITE" id="PS50053">
    <property type="entry name" value="UBIQUITIN_2"/>
    <property type="match status" value="1"/>
</dbReference>
<evidence type="ECO:0000259" key="9">
    <source>
        <dbReference type="PROSITE" id="PS50128"/>
    </source>
</evidence>
<dbReference type="AlphaFoldDB" id="F0WZA1"/>
<feature type="domain" description="SURP motif" evidence="9">
    <location>
        <begin position="375"/>
        <end position="417"/>
    </location>
</feature>
<evidence type="ECO:0000256" key="4">
    <source>
        <dbReference type="ARBA" id="ARBA00022737"/>
    </source>
</evidence>
<keyword evidence="5" id="KW-0508">mRNA splicing</keyword>
<evidence type="ECO:0000256" key="6">
    <source>
        <dbReference type="ARBA" id="ARBA00023242"/>
    </source>
</evidence>
<dbReference type="Pfam" id="PF01805">
    <property type="entry name" value="Surp"/>
    <property type="match status" value="2"/>
</dbReference>
<reference evidence="10" key="2">
    <citation type="submission" date="2011-02" db="EMBL/GenBank/DDBJ databases">
        <authorList>
            <person name="MacLean D."/>
        </authorList>
    </citation>
    <scope>NUCLEOTIDE SEQUENCE</scope>
</reference>